<dbReference type="SUPFAM" id="SSF63380">
    <property type="entry name" value="Riboflavin synthase domain-like"/>
    <property type="match status" value="1"/>
</dbReference>
<reference evidence="3 4" key="1">
    <citation type="submission" date="2020-03" db="EMBL/GenBank/DDBJ databases">
        <title>Whole genome shotgun sequence of Phytohabitans houttuyneae NBRC 108639.</title>
        <authorList>
            <person name="Komaki H."/>
            <person name="Tamura T."/>
        </authorList>
    </citation>
    <scope>NUCLEOTIDE SEQUENCE [LARGE SCALE GENOMIC DNA]</scope>
    <source>
        <strain evidence="3 4">NBRC 108639</strain>
    </source>
</reference>
<dbReference type="InterPro" id="IPR001709">
    <property type="entry name" value="Flavoprot_Pyr_Nucl_cyt_Rdtase"/>
</dbReference>
<dbReference type="InterPro" id="IPR001433">
    <property type="entry name" value="OxRdtase_FAD/NAD-bd"/>
</dbReference>
<dbReference type="PRINTS" id="PR00406">
    <property type="entry name" value="CYTB5RDTASE"/>
</dbReference>
<dbReference type="Pfam" id="PF10418">
    <property type="entry name" value="DHODB_Fe-S_bind"/>
    <property type="match status" value="1"/>
</dbReference>
<dbReference type="InterPro" id="IPR012165">
    <property type="entry name" value="Cyt_c3_hydrogenase_gsu"/>
</dbReference>
<dbReference type="InterPro" id="IPR039261">
    <property type="entry name" value="FNR_nucleotide-bd"/>
</dbReference>
<dbReference type="PIRSF" id="PIRSF006816">
    <property type="entry name" value="Cyc3_hyd_g"/>
    <property type="match status" value="1"/>
</dbReference>
<feature type="binding site" evidence="1">
    <location>
        <position position="235"/>
    </location>
    <ligand>
        <name>[2Fe-2S] cluster</name>
        <dbReference type="ChEBI" id="CHEBI:190135"/>
    </ligand>
</feature>
<keyword evidence="1" id="KW-0408">Iron</keyword>
<evidence type="ECO:0000259" key="2">
    <source>
        <dbReference type="PROSITE" id="PS51384"/>
    </source>
</evidence>
<dbReference type="CDD" id="cd06221">
    <property type="entry name" value="sulfite_reductase_like"/>
    <property type="match status" value="1"/>
</dbReference>
<proteinExistence type="predicted"/>
<dbReference type="PANTHER" id="PTHR43513">
    <property type="entry name" value="DIHYDROOROTATE DEHYDROGENASE B (NAD(+)), ELECTRON TRANSFER SUBUNIT"/>
    <property type="match status" value="1"/>
</dbReference>
<dbReference type="Gene3D" id="3.40.50.80">
    <property type="entry name" value="Nucleotide-binding domain of ferredoxin-NADP reductase (FNR) module"/>
    <property type="match status" value="1"/>
</dbReference>
<organism evidence="3 4">
    <name type="scientific">Phytohabitans houttuyneae</name>
    <dbReference type="NCBI Taxonomy" id="1076126"/>
    <lineage>
        <taxon>Bacteria</taxon>
        <taxon>Bacillati</taxon>
        <taxon>Actinomycetota</taxon>
        <taxon>Actinomycetes</taxon>
        <taxon>Micromonosporales</taxon>
        <taxon>Micromonosporaceae</taxon>
    </lineage>
</organism>
<dbReference type="InterPro" id="IPR017927">
    <property type="entry name" value="FAD-bd_FR_type"/>
</dbReference>
<dbReference type="Gene3D" id="2.40.30.10">
    <property type="entry name" value="Translation factors"/>
    <property type="match status" value="1"/>
</dbReference>
<feature type="binding site" evidence="1">
    <location>
        <position position="251"/>
    </location>
    <ligand>
        <name>[2Fe-2S] cluster</name>
        <dbReference type="ChEBI" id="CHEBI:190135"/>
    </ligand>
</feature>
<feature type="binding site" evidence="1">
    <location>
        <position position="243"/>
    </location>
    <ligand>
        <name>[2Fe-2S] cluster</name>
        <dbReference type="ChEBI" id="CHEBI:190135"/>
    </ligand>
</feature>
<sequence length="271" mass="28656">MTDLMLPLPYRVTARRLEATDTVTLTLAPVGEGIGTWEPGQFTMLYGFGVGEVPISISGGDGGRIHHTVRDVGAVSHALCGTGVGGRLGVRGPYGHGWDPDSAEGNDLLLVAGGIGLAPLRPVLTWALARRERYGRIALLVGARTPADLLYPREYPAWRAAGVQLLVTVDRADAGWGGHVGVVTTLVDQADFAPDNTVAFVCGPEPMMRFTARALGARGVPDRAVRVSLERNMRCGIALCGHCQLGPLLVCRDGPVASYDVAGQLLDVKEL</sequence>
<name>A0A6V8KHV7_9ACTN</name>
<keyword evidence="1" id="KW-0411">Iron-sulfur</keyword>
<gene>
    <name evidence="3" type="ORF">Phou_058590</name>
</gene>
<dbReference type="PRINTS" id="PR00371">
    <property type="entry name" value="FPNCR"/>
</dbReference>
<comment type="caution">
    <text evidence="3">The sequence shown here is derived from an EMBL/GenBank/DDBJ whole genome shotgun (WGS) entry which is preliminary data.</text>
</comment>
<dbReference type="RefSeq" id="WP_173061210.1">
    <property type="nucleotide sequence ID" value="NZ_BAABGO010000095.1"/>
</dbReference>
<dbReference type="GO" id="GO:0050660">
    <property type="term" value="F:flavin adenine dinucleotide binding"/>
    <property type="evidence" value="ECO:0007669"/>
    <property type="project" value="InterPro"/>
</dbReference>
<dbReference type="InterPro" id="IPR019480">
    <property type="entry name" value="Dihydroorotate_DH_Fe-S-bd"/>
</dbReference>
<dbReference type="Proteomes" id="UP000482800">
    <property type="component" value="Unassembled WGS sequence"/>
</dbReference>
<keyword evidence="1" id="KW-0001">2Fe-2S</keyword>
<dbReference type="GO" id="GO:0051537">
    <property type="term" value="F:2 iron, 2 sulfur cluster binding"/>
    <property type="evidence" value="ECO:0007669"/>
    <property type="project" value="UniProtKB-KW"/>
</dbReference>
<dbReference type="GO" id="GO:0006221">
    <property type="term" value="P:pyrimidine nucleotide biosynthetic process"/>
    <property type="evidence" value="ECO:0007669"/>
    <property type="project" value="InterPro"/>
</dbReference>
<dbReference type="GO" id="GO:0046872">
    <property type="term" value="F:metal ion binding"/>
    <property type="evidence" value="ECO:0007669"/>
    <property type="project" value="UniProtKB-KW"/>
</dbReference>
<dbReference type="SUPFAM" id="SSF52343">
    <property type="entry name" value="Ferredoxin reductase-like, C-terminal NADP-linked domain"/>
    <property type="match status" value="1"/>
</dbReference>
<dbReference type="InterPro" id="IPR050353">
    <property type="entry name" value="PyrK_electron_transfer"/>
</dbReference>
<evidence type="ECO:0000313" key="3">
    <source>
        <dbReference type="EMBL" id="GFJ81679.1"/>
    </source>
</evidence>
<keyword evidence="1" id="KW-0479">Metal-binding</keyword>
<dbReference type="GO" id="GO:0016491">
    <property type="term" value="F:oxidoreductase activity"/>
    <property type="evidence" value="ECO:0007669"/>
    <property type="project" value="InterPro"/>
</dbReference>
<accession>A0A6V8KHV7</accession>
<comment type="cofactor">
    <cofactor evidence="1">
        <name>[2Fe-2S] cluster</name>
        <dbReference type="ChEBI" id="CHEBI:190135"/>
    </cofactor>
    <text evidence="1">Binds 1 [2Fe-2S] cluster per subunit.</text>
</comment>
<dbReference type="AlphaFoldDB" id="A0A6V8KHV7"/>
<evidence type="ECO:0000256" key="1">
    <source>
        <dbReference type="PIRSR" id="PIRSR006816-2"/>
    </source>
</evidence>
<reference evidence="3 4" key="2">
    <citation type="submission" date="2020-03" db="EMBL/GenBank/DDBJ databases">
        <authorList>
            <person name="Ichikawa N."/>
            <person name="Kimura A."/>
            <person name="Kitahashi Y."/>
            <person name="Uohara A."/>
        </authorList>
    </citation>
    <scope>NUCLEOTIDE SEQUENCE [LARGE SCALE GENOMIC DNA]</scope>
    <source>
        <strain evidence="3 4">NBRC 108639</strain>
    </source>
</reference>
<keyword evidence="4" id="KW-1185">Reference proteome</keyword>
<dbReference type="EMBL" id="BLPF01000002">
    <property type="protein sequence ID" value="GFJ81679.1"/>
    <property type="molecule type" value="Genomic_DNA"/>
</dbReference>
<dbReference type="InterPro" id="IPR017938">
    <property type="entry name" value="Riboflavin_synthase-like_b-brl"/>
</dbReference>
<feature type="binding site" evidence="1">
    <location>
        <position position="240"/>
    </location>
    <ligand>
        <name>[2Fe-2S] cluster</name>
        <dbReference type="ChEBI" id="CHEBI:190135"/>
    </ligand>
</feature>
<dbReference type="PROSITE" id="PS51384">
    <property type="entry name" value="FAD_FR"/>
    <property type="match status" value="1"/>
</dbReference>
<protein>
    <submittedName>
        <fullName evidence="3">Oxidoreductase</fullName>
    </submittedName>
</protein>
<feature type="domain" description="FAD-binding FR-type" evidence="2">
    <location>
        <begin position="5"/>
        <end position="100"/>
    </location>
</feature>
<evidence type="ECO:0000313" key="4">
    <source>
        <dbReference type="Proteomes" id="UP000482800"/>
    </source>
</evidence>
<dbReference type="Pfam" id="PF00175">
    <property type="entry name" value="NAD_binding_1"/>
    <property type="match status" value="1"/>
</dbReference>